<protein>
    <recommendedName>
        <fullName evidence="4">Lipoprotein</fullName>
    </recommendedName>
</protein>
<keyword evidence="1" id="KW-0732">Signal</keyword>
<feature type="signal peptide" evidence="1">
    <location>
        <begin position="1"/>
        <end position="18"/>
    </location>
</feature>
<evidence type="ECO:0008006" key="4">
    <source>
        <dbReference type="Google" id="ProtNLM"/>
    </source>
</evidence>
<comment type="caution">
    <text evidence="2">The sequence shown here is derived from an EMBL/GenBank/DDBJ whole genome shotgun (WGS) entry which is preliminary data.</text>
</comment>
<dbReference type="Proteomes" id="UP000319908">
    <property type="component" value="Unassembled WGS sequence"/>
</dbReference>
<name>A0A5C6C1G3_9BACT</name>
<gene>
    <name evidence="2" type="ORF">Poly21_01610</name>
</gene>
<reference evidence="2 3" key="1">
    <citation type="journal article" date="2020" name="Antonie Van Leeuwenhoek">
        <title>Rhodopirellula heiligendammensis sp. nov., Rhodopirellula pilleata sp. nov., and Rhodopirellula solitaria sp. nov. isolated from natural or artificial marine surfaces in Northern Germany and California, USA, and emended description of the genus Rhodopirellula.</title>
        <authorList>
            <person name="Kallscheuer N."/>
            <person name="Wiegand S."/>
            <person name="Jogler M."/>
            <person name="Boedeker C."/>
            <person name="Peeters S.H."/>
            <person name="Rast P."/>
            <person name="Heuer A."/>
            <person name="Jetten M.S.M."/>
            <person name="Rohde M."/>
            <person name="Jogler C."/>
        </authorList>
    </citation>
    <scope>NUCLEOTIDE SEQUENCE [LARGE SCALE GENOMIC DNA]</scope>
    <source>
        <strain evidence="2 3">Poly21</strain>
    </source>
</reference>
<feature type="chain" id="PRO_5022916552" description="Lipoprotein" evidence="1">
    <location>
        <begin position="19"/>
        <end position="159"/>
    </location>
</feature>
<keyword evidence="3" id="KW-1185">Reference proteome</keyword>
<sequence length="159" mass="17717">MRPILLALALLFLPASLGCDSKPDPRITDMDEASEEAVFLRGFRDGKAGYHSRYETVPSEYWESYVAGRLAANEQDIAWQTDSDTAWHWGEAVEVIRGFYAGQAGYVIGYSDGMYIVDLANYVHTPKKDGWPNYAQHKAPTLCGVMADELKAYVQEGAE</sequence>
<organism evidence="2 3">
    <name type="scientific">Allorhodopirellula heiligendammensis</name>
    <dbReference type="NCBI Taxonomy" id="2714739"/>
    <lineage>
        <taxon>Bacteria</taxon>
        <taxon>Pseudomonadati</taxon>
        <taxon>Planctomycetota</taxon>
        <taxon>Planctomycetia</taxon>
        <taxon>Pirellulales</taxon>
        <taxon>Pirellulaceae</taxon>
        <taxon>Allorhodopirellula</taxon>
    </lineage>
</organism>
<evidence type="ECO:0000256" key="1">
    <source>
        <dbReference type="SAM" id="SignalP"/>
    </source>
</evidence>
<proteinExistence type="predicted"/>
<dbReference type="EMBL" id="SJPU01000001">
    <property type="protein sequence ID" value="TWU18008.1"/>
    <property type="molecule type" value="Genomic_DNA"/>
</dbReference>
<evidence type="ECO:0000313" key="3">
    <source>
        <dbReference type="Proteomes" id="UP000319908"/>
    </source>
</evidence>
<evidence type="ECO:0000313" key="2">
    <source>
        <dbReference type="EMBL" id="TWU18008.1"/>
    </source>
</evidence>
<accession>A0A5C6C1G3</accession>
<dbReference type="RefSeq" id="WP_146405020.1">
    <property type="nucleotide sequence ID" value="NZ_SJPU01000001.1"/>
</dbReference>
<dbReference type="PROSITE" id="PS51257">
    <property type="entry name" value="PROKAR_LIPOPROTEIN"/>
    <property type="match status" value="1"/>
</dbReference>
<dbReference type="AlphaFoldDB" id="A0A5C6C1G3"/>